<keyword evidence="2" id="KW-1185">Reference proteome</keyword>
<evidence type="ECO:0000313" key="1">
    <source>
        <dbReference type="EMBL" id="ADI73512.1"/>
    </source>
</evidence>
<dbReference type="EMBL" id="CP002069">
    <property type="protein sequence ID" value="ADI73512.1"/>
    <property type="molecule type" value="Genomic_DNA"/>
</dbReference>
<protein>
    <recommendedName>
        <fullName evidence="3">Exosome subunit</fullName>
    </recommendedName>
</protein>
<dbReference type="NCBIfam" id="NF011143">
    <property type="entry name" value="PRK14555.1-4"/>
    <property type="match status" value="1"/>
</dbReference>
<dbReference type="Gene3D" id="3.30.1440.10">
    <property type="match status" value="1"/>
</dbReference>
<dbReference type="InterPro" id="IPR022803">
    <property type="entry name" value="Ribosomal_uL5_dom_sf"/>
</dbReference>
<dbReference type="Proteomes" id="UP000000391">
    <property type="component" value="Chromosome"/>
</dbReference>
<dbReference type="HOGENOM" id="CLU_131306_0_0_2"/>
<dbReference type="Pfam" id="PF01877">
    <property type="entry name" value="RNA_binding"/>
    <property type="match status" value="1"/>
</dbReference>
<dbReference type="PANTHER" id="PTHR38816:SF1">
    <property type="entry name" value="EXOSOME SUBUNIT"/>
    <property type="match status" value="1"/>
</dbReference>
<dbReference type="SUPFAM" id="SSF55282">
    <property type="entry name" value="RL5-like"/>
    <property type="match status" value="1"/>
</dbReference>
<evidence type="ECO:0008006" key="3">
    <source>
        <dbReference type="Google" id="ProtNLM"/>
    </source>
</evidence>
<gene>
    <name evidence="1" type="ordered locus">Metev_0605</name>
</gene>
<dbReference type="RefSeq" id="WP_013194080.1">
    <property type="nucleotide sequence ID" value="NC_014253.1"/>
</dbReference>
<dbReference type="STRING" id="644295.Metev_0605"/>
<dbReference type="InterPro" id="IPR002739">
    <property type="entry name" value="PAB1135-like"/>
</dbReference>
<accession>D7E8H0</accession>
<organism evidence="1 2">
    <name type="scientific">Methanohalobium evestigatum (strain ATCC BAA-1072 / DSM 3721 / NBRC 107634 / OCM 161 / Z-7303)</name>
    <dbReference type="NCBI Taxonomy" id="644295"/>
    <lineage>
        <taxon>Archaea</taxon>
        <taxon>Methanobacteriati</taxon>
        <taxon>Methanobacteriota</taxon>
        <taxon>Stenosarchaea group</taxon>
        <taxon>Methanomicrobia</taxon>
        <taxon>Methanosarcinales</taxon>
        <taxon>Methanosarcinaceae</taxon>
        <taxon>Methanohalobium</taxon>
    </lineage>
</organism>
<name>D7E8H0_METEZ</name>
<dbReference type="GeneID" id="9346227"/>
<sequence>MIHYITLRATSHATEEKSRVKTSLDLFLLNSASNANTDEIVEVLDVEGHYGNLISLCSAELTRKSECKRLVEFIKENLSSQDLATVYKEIPDRLDDEQVFHLRFNKQEAYLGRLLLSTSSDAIIIKIKIATYPKNWEQAKKNVEDLFG</sequence>
<dbReference type="KEGG" id="mev:Metev_0605"/>
<proteinExistence type="predicted"/>
<dbReference type="PANTHER" id="PTHR38816">
    <property type="entry name" value="EXOSOME SUBUNIT, DUF54 FAMILY-RELATED"/>
    <property type="match status" value="1"/>
</dbReference>
<dbReference type="AlphaFoldDB" id="D7E8H0"/>
<evidence type="ECO:0000313" key="2">
    <source>
        <dbReference type="Proteomes" id="UP000000391"/>
    </source>
</evidence>
<reference evidence="1 2" key="1">
    <citation type="submission" date="2010-06" db="EMBL/GenBank/DDBJ databases">
        <title>Complete sequence chromosome of Methanohalobium evestigatum Z-7303.</title>
        <authorList>
            <consortium name="US DOE Joint Genome Institute"/>
            <person name="Lucas S."/>
            <person name="Copeland A."/>
            <person name="Lapidus A."/>
            <person name="Cheng J.-F."/>
            <person name="Bruce D."/>
            <person name="Goodwin L."/>
            <person name="Pitluck S."/>
            <person name="Saunders E."/>
            <person name="Detter J.C."/>
            <person name="Han C."/>
            <person name="Tapia R."/>
            <person name="Land M."/>
            <person name="Hauser L."/>
            <person name="Kyrpides N."/>
            <person name="Mikhailova N."/>
            <person name="Sieprawska-Lupa M."/>
            <person name="Whitman W.B."/>
            <person name="Anderson I."/>
            <person name="Woyke T."/>
        </authorList>
    </citation>
    <scope>NUCLEOTIDE SEQUENCE [LARGE SCALE GENOMIC DNA]</scope>
    <source>
        <strain evidence="2">ATCC BAA-1072 / DSM 3721 / NBRC 107634 / OCM 161 / Z-7303</strain>
    </source>
</reference>
<dbReference type="OrthoDB" id="10874at2157"/>